<dbReference type="AlphaFoldDB" id="A0A1I8JNJ2"/>
<dbReference type="InterPro" id="IPR027359">
    <property type="entry name" value="Volt_channel_dom_sf"/>
</dbReference>
<keyword evidence="2 5" id="KW-0812">Transmembrane</keyword>
<evidence type="ECO:0000256" key="1">
    <source>
        <dbReference type="ARBA" id="ARBA00004141"/>
    </source>
</evidence>
<proteinExistence type="predicted"/>
<evidence type="ECO:0000313" key="7">
    <source>
        <dbReference type="WBParaSite" id="snap_masked-unitig_21706-processed-gene-0.0-mRNA-1"/>
    </source>
</evidence>
<protein>
    <submittedName>
        <fullName evidence="7">G_PROTEIN_RECEP_F1_2 domain-containing protein</fullName>
    </submittedName>
</protein>
<keyword evidence="3 5" id="KW-1133">Transmembrane helix</keyword>
<dbReference type="GO" id="GO:0016020">
    <property type="term" value="C:membrane"/>
    <property type="evidence" value="ECO:0007669"/>
    <property type="project" value="UniProtKB-SubCell"/>
</dbReference>
<accession>A0A1I8JNJ2</accession>
<dbReference type="Proteomes" id="UP000095280">
    <property type="component" value="Unplaced"/>
</dbReference>
<keyword evidence="4 5" id="KW-0472">Membrane</keyword>
<evidence type="ECO:0000256" key="4">
    <source>
        <dbReference type="ARBA" id="ARBA00023136"/>
    </source>
</evidence>
<sequence>MAAVCAMGLWGQLAYLGDSWNRLDFFIVIAGVTNTGIIVLFSAKYKTVKRHNTMHRVVSTKYKTVASNTEVIVLDFRQSSK</sequence>
<feature type="transmembrane region" description="Helical" evidence="5">
    <location>
        <begin position="25"/>
        <end position="43"/>
    </location>
</feature>
<keyword evidence="6" id="KW-1185">Reference proteome</keyword>
<evidence type="ECO:0000256" key="2">
    <source>
        <dbReference type="ARBA" id="ARBA00022692"/>
    </source>
</evidence>
<comment type="subcellular location">
    <subcellularLocation>
        <location evidence="1">Membrane</location>
        <topology evidence="1">Multi-pass membrane protein</topology>
    </subcellularLocation>
</comment>
<reference evidence="7" key="1">
    <citation type="submission" date="2016-11" db="UniProtKB">
        <authorList>
            <consortium name="WormBaseParasite"/>
        </authorList>
    </citation>
    <scope>IDENTIFICATION</scope>
</reference>
<evidence type="ECO:0000313" key="6">
    <source>
        <dbReference type="Proteomes" id="UP000095280"/>
    </source>
</evidence>
<dbReference type="WBParaSite" id="snap_masked-unitig_21706-processed-gene-0.0-mRNA-1">
    <property type="protein sequence ID" value="snap_masked-unitig_21706-processed-gene-0.0-mRNA-1"/>
    <property type="gene ID" value="snap_masked-unitig_21706-processed-gene-0.0"/>
</dbReference>
<organism evidence="6 7">
    <name type="scientific">Macrostomum lignano</name>
    <dbReference type="NCBI Taxonomy" id="282301"/>
    <lineage>
        <taxon>Eukaryota</taxon>
        <taxon>Metazoa</taxon>
        <taxon>Spiralia</taxon>
        <taxon>Lophotrochozoa</taxon>
        <taxon>Platyhelminthes</taxon>
        <taxon>Rhabditophora</taxon>
        <taxon>Macrostomorpha</taxon>
        <taxon>Macrostomida</taxon>
        <taxon>Macrostomidae</taxon>
        <taxon>Macrostomum</taxon>
    </lineage>
</organism>
<name>A0A1I8JNJ2_9PLAT</name>
<evidence type="ECO:0000256" key="5">
    <source>
        <dbReference type="SAM" id="Phobius"/>
    </source>
</evidence>
<evidence type="ECO:0000256" key="3">
    <source>
        <dbReference type="ARBA" id="ARBA00022989"/>
    </source>
</evidence>
<dbReference type="Gene3D" id="1.20.120.350">
    <property type="entry name" value="Voltage-gated potassium channels. Chain C"/>
    <property type="match status" value="1"/>
</dbReference>